<dbReference type="InterPro" id="IPR036388">
    <property type="entry name" value="WH-like_DNA-bd_sf"/>
</dbReference>
<evidence type="ECO:0000313" key="2">
    <source>
        <dbReference type="EMBL" id="KKS72256.1"/>
    </source>
</evidence>
<dbReference type="EMBL" id="LCEK01000011">
    <property type="protein sequence ID" value="KKS72256.1"/>
    <property type="molecule type" value="Genomic_DNA"/>
</dbReference>
<protein>
    <submittedName>
        <fullName evidence="2">Transcriptional regulator, PadR family</fullName>
    </submittedName>
</protein>
<sequence>MTQDTSPLNKFIENSQAQMRRGTLELVILAIIGKGPVYAGDILAQLTEAKLIVVEGTLYPILSRFRRESLVTYEWQESEVGPPRKYYALTDDGTKVLQTLRVSWNTLHISLRSILKPSERTKK</sequence>
<dbReference type="InterPro" id="IPR005149">
    <property type="entry name" value="Tscrpt_reg_PadR_N"/>
</dbReference>
<dbReference type="PATRIC" id="fig|1619052.3.peg.273"/>
<feature type="domain" description="Transcription regulator PadR N-terminal" evidence="1">
    <location>
        <begin position="28"/>
        <end position="98"/>
    </location>
</feature>
<dbReference type="InterPro" id="IPR052509">
    <property type="entry name" value="Metal_resp_DNA-bind_regulator"/>
</dbReference>
<dbReference type="Gene3D" id="1.10.10.10">
    <property type="entry name" value="Winged helix-like DNA-binding domain superfamily/Winged helix DNA-binding domain"/>
    <property type="match status" value="1"/>
</dbReference>
<comment type="caution">
    <text evidence="2">The sequence shown here is derived from an EMBL/GenBank/DDBJ whole genome shotgun (WGS) entry which is preliminary data.</text>
</comment>
<organism evidence="2 3">
    <name type="scientific">Candidatus Magasanikbacteria bacterium GW2011_GWE2_42_7</name>
    <dbReference type="NCBI Taxonomy" id="1619052"/>
    <lineage>
        <taxon>Bacteria</taxon>
        <taxon>Candidatus Magasanikiibacteriota</taxon>
    </lineage>
</organism>
<evidence type="ECO:0000259" key="1">
    <source>
        <dbReference type="Pfam" id="PF03551"/>
    </source>
</evidence>
<gene>
    <name evidence="2" type="ORF">UV42_C0011G0014</name>
</gene>
<proteinExistence type="predicted"/>
<dbReference type="AlphaFoldDB" id="A0A0G1DN53"/>
<accession>A0A0G1DN53</accession>
<dbReference type="SUPFAM" id="SSF46785">
    <property type="entry name" value="Winged helix' DNA-binding domain"/>
    <property type="match status" value="1"/>
</dbReference>
<dbReference type="PANTHER" id="PTHR33169">
    <property type="entry name" value="PADR-FAMILY TRANSCRIPTIONAL REGULATOR"/>
    <property type="match status" value="1"/>
</dbReference>
<evidence type="ECO:0000313" key="3">
    <source>
        <dbReference type="Proteomes" id="UP000033867"/>
    </source>
</evidence>
<name>A0A0G1DN53_9BACT</name>
<dbReference type="Proteomes" id="UP000033867">
    <property type="component" value="Unassembled WGS sequence"/>
</dbReference>
<reference evidence="2 3" key="1">
    <citation type="journal article" date="2015" name="Nature">
        <title>rRNA introns, odd ribosomes, and small enigmatic genomes across a large radiation of phyla.</title>
        <authorList>
            <person name="Brown C.T."/>
            <person name="Hug L.A."/>
            <person name="Thomas B.C."/>
            <person name="Sharon I."/>
            <person name="Castelle C.J."/>
            <person name="Singh A."/>
            <person name="Wilkins M.J."/>
            <person name="Williams K.H."/>
            <person name="Banfield J.F."/>
        </authorList>
    </citation>
    <scope>NUCLEOTIDE SEQUENCE [LARGE SCALE GENOMIC DNA]</scope>
</reference>
<dbReference type="Pfam" id="PF03551">
    <property type="entry name" value="PadR"/>
    <property type="match status" value="1"/>
</dbReference>
<dbReference type="InterPro" id="IPR036390">
    <property type="entry name" value="WH_DNA-bd_sf"/>
</dbReference>
<dbReference type="PANTHER" id="PTHR33169:SF14">
    <property type="entry name" value="TRANSCRIPTIONAL REGULATOR RV3488"/>
    <property type="match status" value="1"/>
</dbReference>